<evidence type="ECO:0000313" key="3">
    <source>
        <dbReference type="EMBL" id="GAA4638353.1"/>
    </source>
</evidence>
<comment type="caution">
    <text evidence="3">The sequence shown here is derived from an EMBL/GenBank/DDBJ whole genome shotgun (WGS) entry which is preliminary data.</text>
</comment>
<feature type="transmembrane region" description="Helical" evidence="2">
    <location>
        <begin position="18"/>
        <end position="37"/>
    </location>
</feature>
<feature type="transmembrane region" description="Helical" evidence="2">
    <location>
        <begin position="77"/>
        <end position="100"/>
    </location>
</feature>
<feature type="transmembrane region" description="Helical" evidence="2">
    <location>
        <begin position="235"/>
        <end position="254"/>
    </location>
</feature>
<keyword evidence="4" id="KW-1185">Reference proteome</keyword>
<gene>
    <name evidence="3" type="ORF">GCM10023196_095710</name>
</gene>
<proteinExistence type="predicted"/>
<feature type="transmembrane region" description="Helical" evidence="2">
    <location>
        <begin position="43"/>
        <end position="65"/>
    </location>
</feature>
<name>A0ABP8URT2_9ACTN</name>
<accession>A0ABP8URT2</accession>
<dbReference type="PANTHER" id="PTHR36840">
    <property type="entry name" value="BLL5714 PROTEIN"/>
    <property type="match status" value="1"/>
</dbReference>
<organism evidence="3 4">
    <name type="scientific">Actinoallomurus vinaceus</name>
    <dbReference type="NCBI Taxonomy" id="1080074"/>
    <lineage>
        <taxon>Bacteria</taxon>
        <taxon>Bacillati</taxon>
        <taxon>Actinomycetota</taxon>
        <taxon>Actinomycetes</taxon>
        <taxon>Streptosporangiales</taxon>
        <taxon>Thermomonosporaceae</taxon>
        <taxon>Actinoallomurus</taxon>
    </lineage>
</organism>
<feature type="transmembrane region" description="Helical" evidence="2">
    <location>
        <begin position="306"/>
        <end position="327"/>
    </location>
</feature>
<feature type="transmembrane region" description="Helical" evidence="2">
    <location>
        <begin position="275"/>
        <end position="294"/>
    </location>
</feature>
<dbReference type="Pfam" id="PF06772">
    <property type="entry name" value="LtrA"/>
    <property type="match status" value="1"/>
</dbReference>
<keyword evidence="2" id="KW-0812">Transmembrane</keyword>
<feature type="transmembrane region" description="Helical" evidence="2">
    <location>
        <begin position="361"/>
        <end position="381"/>
    </location>
</feature>
<evidence type="ECO:0000256" key="1">
    <source>
        <dbReference type="SAM" id="MobiDB-lite"/>
    </source>
</evidence>
<sequence>MTPRAIDEPHRVSSPLELLFDLTFVVAVAAATGQFAHDVIDGHALAGLAPFLQVFFAVWWAWMNFTWFASSYDTDDVAYRLLTMVQMGGVLVLAAGVPAAADRSDYGAVTLGYIIMRSALVAQWLRAGVEDSAGRRTALRYAGGISVLQAGWILRLVLAETGNLPSPAQVPSFIGLAVLELAVPRWAERTTPTNWHPHHIAERYGLFTLIIFGESVLATSNGVDRALEAAELSGPLVIIAVSGLVLLFALWWLYFLPPAGEGLGDRRHRSYLWGYGHYGIFASLAALGAGLKVAVEQTGHDLNATPLAVCYAVAIPAATFVISHWLVHTPLFAEPVIHPAAALSAATAVLLLPLAAPRTGVAAVIAAIAGVCALMTAVTILPKAGRTRFHKISPVGPRRSAGEHYNPDRFNGTGV</sequence>
<dbReference type="InterPro" id="IPR010640">
    <property type="entry name" value="Low_temperature_requirement_A"/>
</dbReference>
<keyword evidence="2" id="KW-0472">Membrane</keyword>
<dbReference type="Proteomes" id="UP001501442">
    <property type="component" value="Unassembled WGS sequence"/>
</dbReference>
<feature type="region of interest" description="Disordered" evidence="1">
    <location>
        <begin position="392"/>
        <end position="415"/>
    </location>
</feature>
<protein>
    <submittedName>
        <fullName evidence="3">Low temperature requirement protein A</fullName>
    </submittedName>
</protein>
<dbReference type="EMBL" id="BAABHK010000022">
    <property type="protein sequence ID" value="GAA4638353.1"/>
    <property type="molecule type" value="Genomic_DNA"/>
</dbReference>
<reference evidence="4" key="1">
    <citation type="journal article" date="2019" name="Int. J. Syst. Evol. Microbiol.">
        <title>The Global Catalogue of Microorganisms (GCM) 10K type strain sequencing project: providing services to taxonomists for standard genome sequencing and annotation.</title>
        <authorList>
            <consortium name="The Broad Institute Genomics Platform"/>
            <consortium name="The Broad Institute Genome Sequencing Center for Infectious Disease"/>
            <person name="Wu L."/>
            <person name="Ma J."/>
        </authorList>
    </citation>
    <scope>NUCLEOTIDE SEQUENCE [LARGE SCALE GENOMIC DNA]</scope>
    <source>
        <strain evidence="4">JCM 17939</strain>
    </source>
</reference>
<evidence type="ECO:0000256" key="2">
    <source>
        <dbReference type="SAM" id="Phobius"/>
    </source>
</evidence>
<keyword evidence="2" id="KW-1133">Transmembrane helix</keyword>
<evidence type="ECO:0000313" key="4">
    <source>
        <dbReference type="Proteomes" id="UP001501442"/>
    </source>
</evidence>
<dbReference type="PANTHER" id="PTHR36840:SF1">
    <property type="entry name" value="BLL5714 PROTEIN"/>
    <property type="match status" value="1"/>
</dbReference>